<reference evidence="2 3" key="1">
    <citation type="submission" date="2016-03" db="EMBL/GenBank/DDBJ databases">
        <title>Genome sequence of Providencia stuartii strain, isolated from the salivary glands of larval Lucilia sericata.</title>
        <authorList>
            <person name="Yuan Y."/>
            <person name="Zhang Y."/>
            <person name="Fu S."/>
            <person name="Crippen T.L."/>
            <person name="Visi D."/>
            <person name="Benbow M.E."/>
            <person name="Allen M."/>
            <person name="Tomberlin J.K."/>
            <person name="Sze S.-H."/>
            <person name="Tarone A.M."/>
        </authorList>
    </citation>
    <scope>NUCLEOTIDE SEQUENCE [LARGE SCALE GENOMIC DNA]</scope>
    <source>
        <strain evidence="2 3">Crippen</strain>
    </source>
</reference>
<evidence type="ECO:0000313" key="2">
    <source>
        <dbReference type="EMBL" id="OHT23099.1"/>
    </source>
</evidence>
<keyword evidence="3" id="KW-1185">Reference proteome</keyword>
<keyword evidence="1" id="KW-0472">Membrane</keyword>
<accession>A0A1S1HL98</accession>
<evidence type="ECO:0000313" key="3">
    <source>
        <dbReference type="Proteomes" id="UP000179588"/>
    </source>
</evidence>
<keyword evidence="1" id="KW-1133">Transmembrane helix</keyword>
<evidence type="ECO:0000256" key="1">
    <source>
        <dbReference type="SAM" id="Phobius"/>
    </source>
</evidence>
<dbReference type="AlphaFoldDB" id="A0A1S1HL98"/>
<gene>
    <name evidence="2" type="ORF">A3Q29_21220</name>
</gene>
<feature type="transmembrane region" description="Helical" evidence="1">
    <location>
        <begin position="29"/>
        <end position="47"/>
    </location>
</feature>
<comment type="caution">
    <text evidence="2">The sequence shown here is derived from an EMBL/GenBank/DDBJ whole genome shotgun (WGS) entry which is preliminary data.</text>
</comment>
<name>A0A1S1HL98_PROST</name>
<sequence>MIILSFIVAGVCFVITVVCFRRAKQGMIWITLSVIFVLLAMSQLYTAQAQRKALEQGEYWLSHCQLRVANINNGVFQDRTNQLDCEGVITYVSTQDYTEALDAVKKQQNDKVRENNSWKVNFRE</sequence>
<protein>
    <submittedName>
        <fullName evidence="2">Uncharacterized protein</fullName>
    </submittedName>
</protein>
<proteinExistence type="predicted"/>
<dbReference type="Proteomes" id="UP000179588">
    <property type="component" value="Unassembled WGS sequence"/>
</dbReference>
<dbReference type="EMBL" id="LVIE01000191">
    <property type="protein sequence ID" value="OHT23099.1"/>
    <property type="molecule type" value="Genomic_DNA"/>
</dbReference>
<keyword evidence="1" id="KW-0812">Transmembrane</keyword>
<organism evidence="2 3">
    <name type="scientific">Providencia stuartii</name>
    <dbReference type="NCBI Taxonomy" id="588"/>
    <lineage>
        <taxon>Bacteria</taxon>
        <taxon>Pseudomonadati</taxon>
        <taxon>Pseudomonadota</taxon>
        <taxon>Gammaproteobacteria</taxon>
        <taxon>Enterobacterales</taxon>
        <taxon>Morganellaceae</taxon>
        <taxon>Providencia</taxon>
    </lineage>
</organism>